<organism evidence="1 2">
    <name type="scientific">Sphingomonas turrisvirgatae</name>
    <dbReference type="NCBI Taxonomy" id="1888892"/>
    <lineage>
        <taxon>Bacteria</taxon>
        <taxon>Pseudomonadati</taxon>
        <taxon>Pseudomonadota</taxon>
        <taxon>Alphaproteobacteria</taxon>
        <taxon>Sphingomonadales</taxon>
        <taxon>Sphingomonadaceae</taxon>
        <taxon>Sphingomonas</taxon>
    </lineage>
</organism>
<gene>
    <name evidence="1" type="ORF">BFL28_12125</name>
</gene>
<reference evidence="1 2" key="1">
    <citation type="submission" date="2016-08" db="EMBL/GenBank/DDBJ databases">
        <title>Draft genome of the agarase producing Sphingomonas sp. MCT13.</title>
        <authorList>
            <person name="D'Andrea M.M."/>
            <person name="Rossolini G.M."/>
            <person name="Thaller M.C."/>
        </authorList>
    </citation>
    <scope>NUCLEOTIDE SEQUENCE [LARGE SCALE GENOMIC DNA]</scope>
    <source>
        <strain evidence="1 2">MCT13</strain>
    </source>
</reference>
<evidence type="ECO:0000313" key="2">
    <source>
        <dbReference type="Proteomes" id="UP000094487"/>
    </source>
</evidence>
<name>A0A1E3LZE5_9SPHN</name>
<keyword evidence="2" id="KW-1185">Reference proteome</keyword>
<evidence type="ECO:0000313" key="1">
    <source>
        <dbReference type="EMBL" id="ODP39099.1"/>
    </source>
</evidence>
<proteinExistence type="predicted"/>
<accession>A0A1E3LZE5</accession>
<comment type="caution">
    <text evidence="1">The sequence shown here is derived from an EMBL/GenBank/DDBJ whole genome shotgun (WGS) entry which is preliminary data.</text>
</comment>
<dbReference type="EMBL" id="MDDS01000008">
    <property type="protein sequence ID" value="ODP39099.1"/>
    <property type="molecule type" value="Genomic_DNA"/>
</dbReference>
<sequence length="71" mass="7955">MEEIAFNKGFVTADHPRAAGERISRTGYGRAILNAVDGRWTAGRQKRVGDDLEYGPKAVAHCRPFRPIFRP</sequence>
<dbReference type="AlphaFoldDB" id="A0A1E3LZE5"/>
<protein>
    <submittedName>
        <fullName evidence="1">Uncharacterized protein</fullName>
    </submittedName>
</protein>
<dbReference type="Proteomes" id="UP000094487">
    <property type="component" value="Unassembled WGS sequence"/>
</dbReference>
<dbReference type="RefSeq" id="WP_069319274.1">
    <property type="nucleotide sequence ID" value="NZ_MDDS01000008.1"/>
</dbReference>